<dbReference type="NCBIfam" id="NF003361">
    <property type="entry name" value="PRK04435.1"/>
    <property type="match status" value="1"/>
</dbReference>
<dbReference type="PIRSF" id="PIRSF025624">
    <property type="entry name" value="ACT_PheB"/>
    <property type="match status" value="1"/>
</dbReference>
<dbReference type="OrthoDB" id="9788773at2"/>
<dbReference type="Proteomes" id="UP000309676">
    <property type="component" value="Unassembled WGS sequence"/>
</dbReference>
<reference evidence="4 5" key="1">
    <citation type="submission" date="2019-05" db="EMBL/GenBank/DDBJ databases">
        <authorList>
            <person name="Narsing Rao M.P."/>
            <person name="Li W.J."/>
        </authorList>
    </citation>
    <scope>NUCLEOTIDE SEQUENCE [LARGE SCALE GENOMIC DNA]</scope>
    <source>
        <strain evidence="4 5">SYSU_K30003</strain>
    </source>
</reference>
<gene>
    <name evidence="4" type="ORF">FE782_04525</name>
</gene>
<organism evidence="4 5">
    <name type="scientific">Paenibacillus antri</name>
    <dbReference type="NCBI Taxonomy" id="2582848"/>
    <lineage>
        <taxon>Bacteria</taxon>
        <taxon>Bacillati</taxon>
        <taxon>Bacillota</taxon>
        <taxon>Bacilli</taxon>
        <taxon>Bacillales</taxon>
        <taxon>Paenibacillaceae</taxon>
        <taxon>Paenibacillus</taxon>
    </lineage>
</organism>
<name>A0A5R9GAQ4_9BACL</name>
<evidence type="ECO:0000259" key="3">
    <source>
        <dbReference type="PROSITE" id="PS51671"/>
    </source>
</evidence>
<dbReference type="SUPFAM" id="SSF55021">
    <property type="entry name" value="ACT-like"/>
    <property type="match status" value="1"/>
</dbReference>
<dbReference type="Gene3D" id="3.30.70.260">
    <property type="match status" value="1"/>
</dbReference>
<dbReference type="HAMAP" id="MF_00707">
    <property type="entry name" value="UPF0735"/>
    <property type="match status" value="1"/>
</dbReference>
<comment type="caution">
    <text evidence="4">The sequence shown here is derived from an EMBL/GenBank/DDBJ whole genome shotgun (WGS) entry which is preliminary data.</text>
</comment>
<evidence type="ECO:0000256" key="1">
    <source>
        <dbReference type="HAMAP-Rule" id="MF_00707"/>
    </source>
</evidence>
<dbReference type="EMBL" id="VCIW01000002">
    <property type="protein sequence ID" value="TLS53542.1"/>
    <property type="molecule type" value="Genomic_DNA"/>
</dbReference>
<sequence>MGKQQSTPRGRYGALGTESKESRPAKPERPATLYVVRDDILPEALVKTLQVKDLLARGLAATVHEATEQVGLSRSAYYKYRDGIFPLSRFERERIVTISIDLEHRSGVLSRVLSMVAAYEGNVLTIHQTIPLQGVANVVLTVETGAEPEALTALVTAVRSADGVRKAVVIGQG</sequence>
<accession>A0A5R9GAQ4</accession>
<dbReference type="Pfam" id="PF01842">
    <property type="entry name" value="ACT"/>
    <property type="match status" value="1"/>
</dbReference>
<feature type="region of interest" description="Disordered" evidence="2">
    <location>
        <begin position="1"/>
        <end position="29"/>
    </location>
</feature>
<evidence type="ECO:0000313" key="5">
    <source>
        <dbReference type="Proteomes" id="UP000309676"/>
    </source>
</evidence>
<feature type="compositionally biased region" description="Basic and acidic residues" evidence="2">
    <location>
        <begin position="18"/>
        <end position="29"/>
    </location>
</feature>
<feature type="domain" description="ACT" evidence="3">
    <location>
        <begin position="97"/>
        <end position="172"/>
    </location>
</feature>
<dbReference type="AlphaFoldDB" id="A0A5R9GAQ4"/>
<protein>
    <recommendedName>
        <fullName evidence="1">UPF0735 ACT domain-containing protein FE782_04525</fullName>
    </recommendedName>
</protein>
<dbReference type="PROSITE" id="PS51671">
    <property type="entry name" value="ACT"/>
    <property type="match status" value="1"/>
</dbReference>
<dbReference type="InterPro" id="IPR002912">
    <property type="entry name" value="ACT_dom"/>
</dbReference>
<evidence type="ECO:0000313" key="4">
    <source>
        <dbReference type="EMBL" id="TLS53542.1"/>
    </source>
</evidence>
<keyword evidence="5" id="KW-1185">Reference proteome</keyword>
<evidence type="ECO:0000256" key="2">
    <source>
        <dbReference type="SAM" id="MobiDB-lite"/>
    </source>
</evidence>
<comment type="similarity">
    <text evidence="1">Belongs to the UPF0735 family.</text>
</comment>
<proteinExistence type="inferred from homology"/>
<dbReference type="InterPro" id="IPR008310">
    <property type="entry name" value="UPF0735_ACT_dom-cont"/>
</dbReference>
<dbReference type="InterPro" id="IPR045865">
    <property type="entry name" value="ACT-like_dom_sf"/>
</dbReference>